<keyword evidence="2" id="KW-0238">DNA-binding</keyword>
<reference evidence="4 5" key="1">
    <citation type="submission" date="2021-05" db="EMBL/GenBank/DDBJ databases">
        <title>Genome Assembly of Synthetic Allotetraploid Brassica napus Reveals Homoeologous Exchanges between Subgenomes.</title>
        <authorList>
            <person name="Davis J.T."/>
        </authorList>
    </citation>
    <scope>NUCLEOTIDE SEQUENCE [LARGE SCALE GENOMIC DNA]</scope>
    <source>
        <strain evidence="5">cv. Da-Ae</strain>
        <tissue evidence="4">Seedling</tissue>
    </source>
</reference>
<accession>A0ABQ8EB91</accession>
<evidence type="ECO:0000256" key="1">
    <source>
        <dbReference type="ARBA" id="ARBA00004123"/>
    </source>
</evidence>
<proteinExistence type="predicted"/>
<dbReference type="InterPro" id="IPR045239">
    <property type="entry name" value="bHLH95_bHLH"/>
</dbReference>
<comment type="subcellular location">
    <subcellularLocation>
        <location evidence="1">Nucleus</location>
    </subcellularLocation>
</comment>
<dbReference type="InterPro" id="IPR045843">
    <property type="entry name" value="IND-like"/>
</dbReference>
<dbReference type="CDD" id="cd11393">
    <property type="entry name" value="bHLH_AtbHLH_like"/>
    <property type="match status" value="1"/>
</dbReference>
<evidence type="ECO:0000256" key="2">
    <source>
        <dbReference type="ARBA" id="ARBA00023125"/>
    </source>
</evidence>
<keyword evidence="5" id="KW-1185">Reference proteome</keyword>
<protein>
    <submittedName>
        <fullName evidence="4">Uncharacterized protein</fullName>
    </submittedName>
</protein>
<evidence type="ECO:0000256" key="3">
    <source>
        <dbReference type="ARBA" id="ARBA00023242"/>
    </source>
</evidence>
<comment type="caution">
    <text evidence="4">The sequence shown here is derived from an EMBL/GenBank/DDBJ whole genome shotgun (WGS) entry which is preliminary data.</text>
</comment>
<dbReference type="EMBL" id="JAGKQM010000002">
    <property type="protein sequence ID" value="KAH0938909.1"/>
    <property type="molecule type" value="Genomic_DNA"/>
</dbReference>
<keyword evidence="3" id="KW-0539">Nucleus</keyword>
<gene>
    <name evidence="4" type="ORF">HID58_006370</name>
</gene>
<dbReference type="Proteomes" id="UP000824890">
    <property type="component" value="Unassembled WGS sequence"/>
</dbReference>
<evidence type="ECO:0000313" key="4">
    <source>
        <dbReference type="EMBL" id="KAH0938909.1"/>
    </source>
</evidence>
<organism evidence="4 5">
    <name type="scientific">Brassica napus</name>
    <name type="common">Rape</name>
    <dbReference type="NCBI Taxonomy" id="3708"/>
    <lineage>
        <taxon>Eukaryota</taxon>
        <taxon>Viridiplantae</taxon>
        <taxon>Streptophyta</taxon>
        <taxon>Embryophyta</taxon>
        <taxon>Tracheophyta</taxon>
        <taxon>Spermatophyta</taxon>
        <taxon>Magnoliopsida</taxon>
        <taxon>eudicotyledons</taxon>
        <taxon>Gunneridae</taxon>
        <taxon>Pentapetalae</taxon>
        <taxon>rosids</taxon>
        <taxon>malvids</taxon>
        <taxon>Brassicales</taxon>
        <taxon>Brassicaceae</taxon>
        <taxon>Brassiceae</taxon>
        <taxon>Brassica</taxon>
    </lineage>
</organism>
<evidence type="ECO:0000313" key="5">
    <source>
        <dbReference type="Proteomes" id="UP000824890"/>
    </source>
</evidence>
<sequence length="136" mass="15588">MMILLTCTTVSWKDYWIQITNYSESFLDYETKEPKEIITQDCKNLTSKAQLEETCDNYSPPLLKRPGIDTLSPLPRFKVRKEKLGDRITGLQHLVSPFGKTDTASVLNEAVLSNLDQNIRGSVQRQQLHPQLPLPR</sequence>
<dbReference type="PANTHER" id="PTHR16223:SF238">
    <property type="entry name" value="TRANSCRIPTION FACTOR BHLH114"/>
    <property type="match status" value="1"/>
</dbReference>
<dbReference type="PANTHER" id="PTHR16223">
    <property type="entry name" value="TRANSCRIPTION FACTOR BHLH83-RELATED"/>
    <property type="match status" value="1"/>
</dbReference>
<name>A0ABQ8EB91_BRANA</name>